<feature type="compositionally biased region" description="Polar residues" evidence="1">
    <location>
        <begin position="275"/>
        <end position="288"/>
    </location>
</feature>
<protein>
    <submittedName>
        <fullName evidence="2">Uncharacterized protein</fullName>
    </submittedName>
</protein>
<gene>
    <name evidence="2" type="ORF">LSINAPIS_LOCUS14731</name>
</gene>
<evidence type="ECO:0000256" key="1">
    <source>
        <dbReference type="SAM" id="MobiDB-lite"/>
    </source>
</evidence>
<sequence length="338" mass="38372">MSKVVLLQNCWTQTQQKSLEEASQENESARASDLETQQSASKSLRTKRKKKIPNKESDTDPLISVLHKTIATIEKTDTQNIQILTDCFFYPSSTGCYKEQTTLALRRLTKSRLAFDRLANDYRLLWNASDRPAPRAHSTQIQTYYGYRAEICDKSPTIPAVMKTKAKMEIMEIIEKYQPNYEPTARMPARRRVSMRQMEILLEFMESHRDIALVSFVGGPLGCSMYLVVATKVTREAWESVAGQLNLVGEGTTRTPGHWRRTPASLDDIKVTVDNGNSAPNPNYSTTIPEPPDLNPVSSQPVMYEEWLESEITSVETKATDTAITYTSRRTTRSFVKR</sequence>
<feature type="region of interest" description="Disordered" evidence="1">
    <location>
        <begin position="15"/>
        <end position="58"/>
    </location>
</feature>
<proteinExistence type="predicted"/>
<dbReference type="Proteomes" id="UP000324832">
    <property type="component" value="Unassembled WGS sequence"/>
</dbReference>
<evidence type="ECO:0000313" key="2">
    <source>
        <dbReference type="EMBL" id="VVD05127.1"/>
    </source>
</evidence>
<evidence type="ECO:0000313" key="3">
    <source>
        <dbReference type="Proteomes" id="UP000324832"/>
    </source>
</evidence>
<accession>A0A5E4R345</accession>
<dbReference type="AlphaFoldDB" id="A0A5E4R345"/>
<dbReference type="EMBL" id="FZQP02006935">
    <property type="protein sequence ID" value="VVD05127.1"/>
    <property type="molecule type" value="Genomic_DNA"/>
</dbReference>
<feature type="compositionally biased region" description="Polar residues" evidence="1">
    <location>
        <begin position="34"/>
        <end position="43"/>
    </location>
</feature>
<feature type="region of interest" description="Disordered" evidence="1">
    <location>
        <begin position="275"/>
        <end position="298"/>
    </location>
</feature>
<keyword evidence="3" id="KW-1185">Reference proteome</keyword>
<name>A0A5E4R345_9NEOP</name>
<organism evidence="2 3">
    <name type="scientific">Leptidea sinapis</name>
    <dbReference type="NCBI Taxonomy" id="189913"/>
    <lineage>
        <taxon>Eukaryota</taxon>
        <taxon>Metazoa</taxon>
        <taxon>Ecdysozoa</taxon>
        <taxon>Arthropoda</taxon>
        <taxon>Hexapoda</taxon>
        <taxon>Insecta</taxon>
        <taxon>Pterygota</taxon>
        <taxon>Neoptera</taxon>
        <taxon>Endopterygota</taxon>
        <taxon>Lepidoptera</taxon>
        <taxon>Glossata</taxon>
        <taxon>Ditrysia</taxon>
        <taxon>Papilionoidea</taxon>
        <taxon>Pieridae</taxon>
        <taxon>Dismorphiinae</taxon>
        <taxon>Leptidea</taxon>
    </lineage>
</organism>
<reference evidence="2 3" key="1">
    <citation type="submission" date="2017-07" db="EMBL/GenBank/DDBJ databases">
        <authorList>
            <person name="Talla V."/>
            <person name="Backstrom N."/>
        </authorList>
    </citation>
    <scope>NUCLEOTIDE SEQUENCE [LARGE SCALE GENOMIC DNA]</scope>
</reference>